<name>A0A803MNP0_CHEQI</name>
<sequence>MVLIGEIGLGKSTQLIQFLADSGVVSEGSLLYDKHLTKKDCDDFTGMQSLRRELWPYGCYEDNAINSYQSYSSLQQLYSKLIYMADRCLLQH</sequence>
<dbReference type="AlphaFoldDB" id="A0A803MNP0"/>
<reference evidence="1" key="2">
    <citation type="submission" date="2021-03" db="UniProtKB">
        <authorList>
            <consortium name="EnsemblPlants"/>
        </authorList>
    </citation>
    <scope>IDENTIFICATION</scope>
</reference>
<evidence type="ECO:0000313" key="1">
    <source>
        <dbReference type="EnsemblPlants" id="AUR62032891-RA:cds"/>
    </source>
</evidence>
<accession>A0A803MNP0</accession>
<proteinExistence type="predicted"/>
<dbReference type="Gramene" id="AUR62032891-RA">
    <property type="protein sequence ID" value="AUR62032891-RA:cds"/>
    <property type="gene ID" value="AUR62032891"/>
</dbReference>
<reference evidence="1" key="1">
    <citation type="journal article" date="2017" name="Nature">
        <title>The genome of Chenopodium quinoa.</title>
        <authorList>
            <person name="Jarvis D.E."/>
            <person name="Ho Y.S."/>
            <person name="Lightfoot D.J."/>
            <person name="Schmoeckel S.M."/>
            <person name="Li B."/>
            <person name="Borm T.J.A."/>
            <person name="Ohyanagi H."/>
            <person name="Mineta K."/>
            <person name="Michell C.T."/>
            <person name="Saber N."/>
            <person name="Kharbatia N.M."/>
            <person name="Rupper R.R."/>
            <person name="Sharp A.R."/>
            <person name="Dally N."/>
            <person name="Boughton B.A."/>
            <person name="Woo Y.H."/>
            <person name="Gao G."/>
            <person name="Schijlen E.G.W.M."/>
            <person name="Guo X."/>
            <person name="Momin A.A."/>
            <person name="Negrao S."/>
            <person name="Al-Babili S."/>
            <person name="Gehring C."/>
            <person name="Roessner U."/>
            <person name="Jung C."/>
            <person name="Murphy K."/>
            <person name="Arold S.T."/>
            <person name="Gojobori T."/>
            <person name="van der Linden C.G."/>
            <person name="van Loo E.N."/>
            <person name="Jellen E.N."/>
            <person name="Maughan P.J."/>
            <person name="Tester M."/>
        </authorList>
    </citation>
    <scope>NUCLEOTIDE SEQUENCE [LARGE SCALE GENOMIC DNA]</scope>
    <source>
        <strain evidence="1">cv. PI 614886</strain>
    </source>
</reference>
<dbReference type="EnsemblPlants" id="AUR62032891-RA">
    <property type="protein sequence ID" value="AUR62032891-RA:cds"/>
    <property type="gene ID" value="AUR62032891"/>
</dbReference>
<dbReference type="Proteomes" id="UP000596660">
    <property type="component" value="Unplaced"/>
</dbReference>
<evidence type="ECO:0000313" key="2">
    <source>
        <dbReference type="Proteomes" id="UP000596660"/>
    </source>
</evidence>
<organism evidence="1 2">
    <name type="scientific">Chenopodium quinoa</name>
    <name type="common">Quinoa</name>
    <dbReference type="NCBI Taxonomy" id="63459"/>
    <lineage>
        <taxon>Eukaryota</taxon>
        <taxon>Viridiplantae</taxon>
        <taxon>Streptophyta</taxon>
        <taxon>Embryophyta</taxon>
        <taxon>Tracheophyta</taxon>
        <taxon>Spermatophyta</taxon>
        <taxon>Magnoliopsida</taxon>
        <taxon>eudicotyledons</taxon>
        <taxon>Gunneridae</taxon>
        <taxon>Pentapetalae</taxon>
        <taxon>Caryophyllales</taxon>
        <taxon>Chenopodiaceae</taxon>
        <taxon>Chenopodioideae</taxon>
        <taxon>Atripliceae</taxon>
        <taxon>Chenopodium</taxon>
    </lineage>
</organism>
<protein>
    <submittedName>
        <fullName evidence="1">Uncharacterized protein</fullName>
    </submittedName>
</protein>
<keyword evidence="2" id="KW-1185">Reference proteome</keyword>